<keyword evidence="1" id="KW-1133">Transmembrane helix</keyword>
<feature type="transmembrane region" description="Helical" evidence="1">
    <location>
        <begin position="58"/>
        <end position="77"/>
    </location>
</feature>
<reference evidence="2 3" key="1">
    <citation type="journal article" date="2021" name="Elife">
        <title>Chloroplast acquisition without the gene transfer in kleptoplastic sea slugs, Plakobranchus ocellatus.</title>
        <authorList>
            <person name="Maeda T."/>
            <person name="Takahashi S."/>
            <person name="Yoshida T."/>
            <person name="Shimamura S."/>
            <person name="Takaki Y."/>
            <person name="Nagai Y."/>
            <person name="Toyoda A."/>
            <person name="Suzuki Y."/>
            <person name="Arimoto A."/>
            <person name="Ishii H."/>
            <person name="Satoh N."/>
            <person name="Nishiyama T."/>
            <person name="Hasebe M."/>
            <person name="Maruyama T."/>
            <person name="Minagawa J."/>
            <person name="Obokata J."/>
            <person name="Shigenobu S."/>
        </authorList>
    </citation>
    <scope>NUCLEOTIDE SEQUENCE [LARGE SCALE GENOMIC DNA]</scope>
</reference>
<accession>A0AAV4JR72</accession>
<organism evidence="2 3">
    <name type="scientific">Elysia marginata</name>
    <dbReference type="NCBI Taxonomy" id="1093978"/>
    <lineage>
        <taxon>Eukaryota</taxon>
        <taxon>Metazoa</taxon>
        <taxon>Spiralia</taxon>
        <taxon>Lophotrochozoa</taxon>
        <taxon>Mollusca</taxon>
        <taxon>Gastropoda</taxon>
        <taxon>Heterobranchia</taxon>
        <taxon>Euthyneura</taxon>
        <taxon>Panpulmonata</taxon>
        <taxon>Sacoglossa</taxon>
        <taxon>Placobranchoidea</taxon>
        <taxon>Plakobranchidae</taxon>
        <taxon>Elysia</taxon>
    </lineage>
</organism>
<gene>
    <name evidence="2" type="ORF">ElyMa_007012300</name>
</gene>
<sequence length="80" mass="8365">MRRPIDFCAKGGRGDEEAHLPTKLYQKVKGTSIAIMRSIAAATVVLVVVVVVVVEVVIVAVGVVVEVVVVAAAVVVITQK</sequence>
<protein>
    <submittedName>
        <fullName evidence="2">Uncharacterized protein</fullName>
    </submittedName>
</protein>
<keyword evidence="3" id="KW-1185">Reference proteome</keyword>
<keyword evidence="1" id="KW-0812">Transmembrane</keyword>
<dbReference type="Proteomes" id="UP000762676">
    <property type="component" value="Unassembled WGS sequence"/>
</dbReference>
<evidence type="ECO:0000313" key="3">
    <source>
        <dbReference type="Proteomes" id="UP000762676"/>
    </source>
</evidence>
<keyword evidence="1" id="KW-0472">Membrane</keyword>
<proteinExistence type="predicted"/>
<dbReference type="AlphaFoldDB" id="A0AAV4JR72"/>
<name>A0AAV4JR72_9GAST</name>
<evidence type="ECO:0000313" key="2">
    <source>
        <dbReference type="EMBL" id="GFS24796.1"/>
    </source>
</evidence>
<feature type="transmembrane region" description="Helical" evidence="1">
    <location>
        <begin position="33"/>
        <end position="52"/>
    </location>
</feature>
<comment type="caution">
    <text evidence="2">The sequence shown here is derived from an EMBL/GenBank/DDBJ whole genome shotgun (WGS) entry which is preliminary data.</text>
</comment>
<dbReference type="EMBL" id="BMAT01014007">
    <property type="protein sequence ID" value="GFS24796.1"/>
    <property type="molecule type" value="Genomic_DNA"/>
</dbReference>
<evidence type="ECO:0000256" key="1">
    <source>
        <dbReference type="SAM" id="Phobius"/>
    </source>
</evidence>